<feature type="region of interest" description="Disordered" evidence="2">
    <location>
        <begin position="522"/>
        <end position="564"/>
    </location>
</feature>
<dbReference type="InterPro" id="IPR051731">
    <property type="entry name" value="DENND11/AVL9_GEFs"/>
</dbReference>
<dbReference type="GO" id="GO:0005737">
    <property type="term" value="C:cytoplasm"/>
    <property type="evidence" value="ECO:0007669"/>
    <property type="project" value="TreeGrafter"/>
</dbReference>
<feature type="region of interest" description="Disordered" evidence="2">
    <location>
        <begin position="619"/>
        <end position="674"/>
    </location>
</feature>
<dbReference type="Proteomes" id="UP000236544">
    <property type="component" value="Unassembled WGS sequence"/>
</dbReference>
<sequence length="674" mass="76236">MSLLTGYRDVTCKRNIQFYLGQYKPGRVPALLLLEMGQPDNVIFGILLVNFHHSKGPEVEYSYGLPSNIEAAKVWPFLPFQALPDGSHSFEETFTYFTLLFDEKTNSGPPSEGGAEIADTQVDDFTTFFAISCSRQIKTEDLITKSDDITRSTVQKAIVVVARRPIFGQIKDKLSIITNAFFLQRDFSNKSIIGTLHENLTAMYKLPVVDDEAHMYVGLCLRRVMHDFRRHVLIILKAILLEQKVLFYGSDVEALCNLQFGFISLIPNLILNLQDCGSPKLDSYRKGLTMADSFKSSDRQSVLRFLGFPLQIFGKGGLFSPYSPLQQMADLESSNTQFYVAGTSNSLLLEQKSSLCDILVNANDHSVEIISADKSLHHALQLTSHDKRWIDSIVSIVSETWNEDDYATPKNMQFEGSEDFIRWQFEDYLTGMVASEKLNTFVKKNENREQALRSIPEELIQQTPAESYGLPWIRLWRETKNYDTFNNFTDDRLFDLFAPKHVCNSTDTLTSLQQRLSKSFQSLMKKEQTPHREKDEAAADGLQKGSEDASKSFPQKNIPVTEEPIRGASWKDYFNRKKKARDLAGDQLSVPSTHTIALDSTPAAISTALISLGLSELPSDEDYENLEYSQEFTSGEDKRQDSGSTDFVNGENEAHFENEETGGNTEQNPWIGER</sequence>
<accession>A0A0P1KXW7</accession>
<dbReference type="PANTHER" id="PTHR31017:SF1">
    <property type="entry name" value="LATE SECRETORY PATHWAY PROTEIN AVL9 HOMOLOG"/>
    <property type="match status" value="1"/>
</dbReference>
<dbReference type="AlphaFoldDB" id="A0A0P1KXW7"/>
<evidence type="ECO:0000313" key="5">
    <source>
        <dbReference type="Proteomes" id="UP000236544"/>
    </source>
</evidence>
<evidence type="ECO:0000259" key="3">
    <source>
        <dbReference type="PROSITE" id="PS50211"/>
    </source>
</evidence>
<proteinExistence type="inferred from homology"/>
<dbReference type="EMBL" id="LN890532">
    <property type="protein sequence ID" value="CUS25131.1"/>
    <property type="molecule type" value="Genomic_DNA"/>
</dbReference>
<gene>
    <name evidence="4" type="ORF">LAQU0_S28e00166g</name>
</gene>
<dbReference type="InterPro" id="IPR018307">
    <property type="entry name" value="ABL9/DENND6_dom"/>
</dbReference>
<evidence type="ECO:0000256" key="1">
    <source>
        <dbReference type="ARBA" id="ARBA00038178"/>
    </source>
</evidence>
<dbReference type="InterPro" id="IPR037516">
    <property type="entry name" value="Tripartite_DENN"/>
</dbReference>
<dbReference type="PROSITE" id="PS50211">
    <property type="entry name" value="DENN"/>
    <property type="match status" value="1"/>
</dbReference>
<dbReference type="Pfam" id="PF09794">
    <property type="entry name" value="Avl9"/>
    <property type="match status" value="1"/>
</dbReference>
<feature type="domain" description="UDENN" evidence="3">
    <location>
        <begin position="44"/>
        <end position="499"/>
    </location>
</feature>
<dbReference type="OrthoDB" id="26278at2759"/>
<reference evidence="5" key="1">
    <citation type="submission" date="2015-10" db="EMBL/GenBank/DDBJ databases">
        <authorList>
            <person name="Devillers H."/>
        </authorList>
    </citation>
    <scope>NUCLEOTIDE SEQUENCE [LARGE SCALE GENOMIC DNA]</scope>
</reference>
<evidence type="ECO:0000256" key="2">
    <source>
        <dbReference type="SAM" id="MobiDB-lite"/>
    </source>
</evidence>
<keyword evidence="5" id="KW-1185">Reference proteome</keyword>
<comment type="similarity">
    <text evidence="1">Belongs to the AVL9 family.</text>
</comment>
<organism evidence="4 5">
    <name type="scientific">Lachancea quebecensis</name>
    <dbReference type="NCBI Taxonomy" id="1654605"/>
    <lineage>
        <taxon>Eukaryota</taxon>
        <taxon>Fungi</taxon>
        <taxon>Dikarya</taxon>
        <taxon>Ascomycota</taxon>
        <taxon>Saccharomycotina</taxon>
        <taxon>Saccharomycetes</taxon>
        <taxon>Saccharomycetales</taxon>
        <taxon>Saccharomycetaceae</taxon>
        <taxon>Lachancea</taxon>
    </lineage>
</organism>
<protein>
    <submittedName>
        <fullName evidence="4">LAQU0S28e00166g1_1</fullName>
    </submittedName>
</protein>
<feature type="compositionally biased region" description="Basic and acidic residues" evidence="2">
    <location>
        <begin position="524"/>
        <end position="537"/>
    </location>
</feature>
<dbReference type="PANTHER" id="PTHR31017">
    <property type="entry name" value="LATE SECRETORY PATHWAY PROTEIN AVL9-RELATED"/>
    <property type="match status" value="1"/>
</dbReference>
<evidence type="ECO:0000313" key="4">
    <source>
        <dbReference type="EMBL" id="CUS25131.1"/>
    </source>
</evidence>
<name>A0A0P1KXW7_9SACH</name>